<dbReference type="GO" id="GO:0007165">
    <property type="term" value="P:signal transduction"/>
    <property type="evidence" value="ECO:0007669"/>
    <property type="project" value="InterPro"/>
</dbReference>
<protein>
    <recommendedName>
        <fullName evidence="1">TIR domain-containing protein</fullName>
    </recommendedName>
</protein>
<reference evidence="3" key="1">
    <citation type="submission" date="2015-02" db="EMBL/GenBank/DDBJ databases">
        <title>Description and complete genome sequence of the first cultured representative of the subdivision 5 of the Verrucomicrobia phylum.</title>
        <authorList>
            <person name="Spring S."/>
            <person name="Bunk B."/>
            <person name="Sproer C."/>
            <person name="Klenk H.-P."/>
        </authorList>
    </citation>
    <scope>NUCLEOTIDE SEQUENCE [LARGE SCALE GENOMIC DNA]</scope>
    <source>
        <strain evidence="3">L21-Fru-AB</strain>
    </source>
</reference>
<dbReference type="KEGG" id="vbl:L21SP4_00658"/>
<dbReference type="InterPro" id="IPR000157">
    <property type="entry name" value="TIR_dom"/>
</dbReference>
<dbReference type="Gene3D" id="3.40.50.10140">
    <property type="entry name" value="Toll/interleukin-1 receptor homology (TIR) domain"/>
    <property type="match status" value="1"/>
</dbReference>
<gene>
    <name evidence="2" type="ORF">L21SP4_00658</name>
</gene>
<dbReference type="SUPFAM" id="SSF52200">
    <property type="entry name" value="Toll/Interleukin receptor TIR domain"/>
    <property type="match status" value="1"/>
</dbReference>
<evidence type="ECO:0000313" key="2">
    <source>
        <dbReference type="EMBL" id="AKJ63927.1"/>
    </source>
</evidence>
<accession>A0A0G3EEU9</accession>
<feature type="domain" description="TIR" evidence="1">
    <location>
        <begin position="298"/>
        <end position="401"/>
    </location>
</feature>
<keyword evidence="3" id="KW-1185">Reference proteome</keyword>
<sequence length="447" mass="49733">MRQTYSIEDVLEFLDEGRVIPVLGPRIMDVEIDGTVRLFQDYLAETLAQSLDVSPENENGTSPNVDAVVRAHLDGGGNIKSVYPKAKAILRAPLKPGPNLRALAEITSFRLFVNLTICPLLDEALGDASELVYSPDAPVDLPSTIQLDTLEQPIVYHLMGAPSARPNYALSEIDTLEFVTALQNPERQPNVLFDELKTSNLLLIGFGYPDWLGRFLLRLIKNAPINSHETQGLFLGGREAHDTSFCHFVTRYCADAGLYEGSAGEFVRELRDRWRETSRKGAAGPGGPRRAPMTEGAIFLSYAREDLEAARAMRDALDEWGLEVWLDEAKLAPGCAWVPEIVRNIHKAAAFVPLISANTEAASQDRFFYREWKEARDFVERNAERRPGFIFPAVIDDTEPYEAKNLPLAFRSLQMTSCPAGLPAQALVRELHKADRNKQKELMGVPA</sequence>
<proteinExistence type="predicted"/>
<dbReference type="AlphaFoldDB" id="A0A0G3EEU9"/>
<dbReference type="EMBL" id="CP010904">
    <property type="protein sequence ID" value="AKJ63927.1"/>
    <property type="molecule type" value="Genomic_DNA"/>
</dbReference>
<dbReference type="STRING" id="1307763.L21SP4_00658"/>
<reference evidence="2 3" key="2">
    <citation type="journal article" date="2016" name="ISME J.">
        <title>Characterization of the first cultured representative of Verrucomicrobia subdivision 5 indicates the proposal of a novel phylum.</title>
        <authorList>
            <person name="Spring S."/>
            <person name="Bunk B."/>
            <person name="Sproer C."/>
            <person name="Schumann P."/>
            <person name="Rohde M."/>
            <person name="Tindall B.J."/>
            <person name="Klenk H.P."/>
        </authorList>
    </citation>
    <scope>NUCLEOTIDE SEQUENCE [LARGE SCALE GENOMIC DNA]</scope>
    <source>
        <strain evidence="2 3">L21-Fru-AB</strain>
    </source>
</reference>
<dbReference type="Pfam" id="PF13676">
    <property type="entry name" value="TIR_2"/>
    <property type="match status" value="1"/>
</dbReference>
<evidence type="ECO:0000313" key="3">
    <source>
        <dbReference type="Proteomes" id="UP000035268"/>
    </source>
</evidence>
<name>A0A0G3EEU9_9BACT</name>
<dbReference type="RefSeq" id="WP_052881311.1">
    <property type="nucleotide sequence ID" value="NZ_CP010904.1"/>
</dbReference>
<dbReference type="Proteomes" id="UP000035268">
    <property type="component" value="Chromosome"/>
</dbReference>
<dbReference type="OrthoDB" id="4512556at2"/>
<evidence type="ECO:0000259" key="1">
    <source>
        <dbReference type="Pfam" id="PF13676"/>
    </source>
</evidence>
<dbReference type="InterPro" id="IPR035897">
    <property type="entry name" value="Toll_tir_struct_dom_sf"/>
</dbReference>
<organism evidence="2 3">
    <name type="scientific">Kiritimatiella glycovorans</name>
    <dbReference type="NCBI Taxonomy" id="1307763"/>
    <lineage>
        <taxon>Bacteria</taxon>
        <taxon>Pseudomonadati</taxon>
        <taxon>Kiritimatiellota</taxon>
        <taxon>Kiritimatiellia</taxon>
        <taxon>Kiritimatiellales</taxon>
        <taxon>Kiritimatiellaceae</taxon>
        <taxon>Kiritimatiella</taxon>
    </lineage>
</organism>